<protein>
    <submittedName>
        <fullName evidence="2">Uncharacterized protein</fullName>
    </submittedName>
</protein>
<dbReference type="OrthoDB" id="5672604at2"/>
<organism evidence="2 3">
    <name type="scientific">Mumia zhuanghuii</name>
    <dbReference type="NCBI Taxonomy" id="2585211"/>
    <lineage>
        <taxon>Bacteria</taxon>
        <taxon>Bacillati</taxon>
        <taxon>Actinomycetota</taxon>
        <taxon>Actinomycetes</taxon>
        <taxon>Propionibacteriales</taxon>
        <taxon>Nocardioidaceae</taxon>
        <taxon>Mumia</taxon>
    </lineage>
</organism>
<dbReference type="EMBL" id="VDFQ02000001">
    <property type="protein sequence ID" value="KAA1424391.1"/>
    <property type="molecule type" value="Genomic_DNA"/>
</dbReference>
<dbReference type="RefSeq" id="WP_149767162.1">
    <property type="nucleotide sequence ID" value="NZ_VDFQ02000001.1"/>
</dbReference>
<gene>
    <name evidence="2" type="ORF">FE697_000165</name>
    <name evidence="1" type="ORF">FE697_021725</name>
</gene>
<dbReference type="Gene3D" id="3.90.550.10">
    <property type="entry name" value="Spore Coat Polysaccharide Biosynthesis Protein SpsA, Chain A"/>
    <property type="match status" value="1"/>
</dbReference>
<name>A0A5Q6S2E8_9ACTN</name>
<dbReference type="InterPro" id="IPR029044">
    <property type="entry name" value="Nucleotide-diphossugar_trans"/>
</dbReference>
<comment type="caution">
    <text evidence="2">The sequence shown here is derived from an EMBL/GenBank/DDBJ whole genome shotgun (WGS) entry which is preliminary data.</text>
</comment>
<evidence type="ECO:0000313" key="1">
    <source>
        <dbReference type="EMBL" id="KAA1418054.1"/>
    </source>
</evidence>
<evidence type="ECO:0000313" key="3">
    <source>
        <dbReference type="Proteomes" id="UP000307768"/>
    </source>
</evidence>
<dbReference type="EMBL" id="VDFQ02000008">
    <property type="protein sequence ID" value="KAA1418054.1"/>
    <property type="molecule type" value="Genomic_DNA"/>
</dbReference>
<accession>A0A5Q6S2E8</accession>
<reference evidence="2 3" key="1">
    <citation type="submission" date="2019-09" db="EMBL/GenBank/DDBJ databases">
        <title>Mumia zhuanghuii sp. nov. isolated from the intestinal contents of plateau pika (Ochotona curzoniae) in the Qinghai-Tibet plateau of China.</title>
        <authorList>
            <person name="Tian Z."/>
        </authorList>
    </citation>
    <scope>NUCLEOTIDE SEQUENCE [LARGE SCALE GENOMIC DNA]</scope>
    <source>
        <strain evidence="3">350</strain>
        <strain evidence="2">Z350</strain>
    </source>
</reference>
<evidence type="ECO:0000313" key="2">
    <source>
        <dbReference type="EMBL" id="KAA1424391.1"/>
    </source>
</evidence>
<proteinExistence type="predicted"/>
<sequence length="755" mass="81945">MTTTTPRRIRRSARRWAARLRRVPVISTLIPQARPASRRPTAPPTTVHAVDAYEAGNLGLAWARFADVPAADWRRWALEEYLRSGLAHDRDRVVADLRDLATDPAIRLSPASWDVAVGLAFAEGESDLARTLFARFDDAVSTRARAGRRVRESRDWMRDWVQRDPVSASAPAVPPGTVSFAVLAYGHPGRRRASANIGDHVQSLAMLGHVVRRSKLRFAGDERLAAALTELQGRVPERMRHDTTDADVSVITVDRDASAYAAVPPQTWTIAFGWYMHALFGTSRYGLPFHANLLPVFVSFHCSKRDLLNPEVVDYLRRHGPIGCRDWTTVDLLLSMDVPAFFSGCVTTTVSTVFPDLAERPAADAPRAYVDVPADQVPEGGVTYRHGDDRIRTTPFVDNLRRAAALLETYRTQHSGLVTSRLHAYLPARSLGIDAEFVPPKPSDPRFAGLTPMDDQRLSDIRTGITGLLEPVLDAILGGAAPDDVYALWRTVTADRVAQARARHDAPAATAARTRPLPAVIDRRTLSPLAATDAPARTALDREEVVVLVGRGGGTGTADQVGPLIASLAEHSRHSARVTLVGPGAGNVDVAAEPDLEVRRIETDGSVVDVFLTLPDLLPDVDRAVMLTTAAVVDRDLAPLAALDLEGHLFAAPTTLDRRRSSGFGVIETAAVRLGAKVDRSTELRRIAYQAHTFDFDAFDVDVLVADLAAMRGSAAVAAAPALVEAYGLRLREVLHVLAGPDRAVVPAEYAAQAR</sequence>
<dbReference type="AlphaFoldDB" id="A0A5Q6S2E8"/>
<dbReference type="Proteomes" id="UP000307768">
    <property type="component" value="Unassembled WGS sequence"/>
</dbReference>